<dbReference type="CDD" id="cd17967">
    <property type="entry name" value="DEADc_DDX3_DDX4"/>
    <property type="match status" value="1"/>
</dbReference>
<name>A0A6G0T104_APHGL</name>
<evidence type="ECO:0000259" key="10">
    <source>
        <dbReference type="PROSITE" id="PS51194"/>
    </source>
</evidence>
<dbReference type="EC" id="3.6.4.13" evidence="1"/>
<dbReference type="PANTHER" id="PTHR47958">
    <property type="entry name" value="ATP-DEPENDENT RNA HELICASE DBP3"/>
    <property type="match status" value="1"/>
</dbReference>
<keyword evidence="6" id="KW-0694">RNA-binding</keyword>
<dbReference type="InterPro" id="IPR027417">
    <property type="entry name" value="P-loop_NTPase"/>
</dbReference>
<dbReference type="PROSITE" id="PS51194">
    <property type="entry name" value="HELICASE_CTER"/>
    <property type="match status" value="1"/>
</dbReference>
<evidence type="ECO:0000256" key="1">
    <source>
        <dbReference type="ARBA" id="ARBA00012552"/>
    </source>
</evidence>
<dbReference type="InterPro" id="IPR014014">
    <property type="entry name" value="RNA_helicase_DEAD_Q_motif"/>
</dbReference>
<keyword evidence="5" id="KW-0067">ATP-binding</keyword>
<dbReference type="PROSITE" id="PS51192">
    <property type="entry name" value="HELICASE_ATP_BIND_1"/>
    <property type="match status" value="1"/>
</dbReference>
<feature type="domain" description="Helicase C-terminal" evidence="10">
    <location>
        <begin position="444"/>
        <end position="591"/>
    </location>
</feature>
<dbReference type="GO" id="GO:0005524">
    <property type="term" value="F:ATP binding"/>
    <property type="evidence" value="ECO:0007669"/>
    <property type="project" value="UniProtKB-KW"/>
</dbReference>
<feature type="short sequence motif" description="Q motif" evidence="8">
    <location>
        <begin position="205"/>
        <end position="233"/>
    </location>
</feature>
<keyword evidence="2" id="KW-0547">Nucleotide-binding</keyword>
<dbReference type="GO" id="GO:0003724">
    <property type="term" value="F:RNA helicase activity"/>
    <property type="evidence" value="ECO:0007669"/>
    <property type="project" value="UniProtKB-EC"/>
</dbReference>
<dbReference type="OrthoDB" id="196131at2759"/>
<dbReference type="SUPFAM" id="SSF52540">
    <property type="entry name" value="P-loop containing nucleoside triphosphate hydrolases"/>
    <property type="match status" value="2"/>
</dbReference>
<reference evidence="12 13" key="1">
    <citation type="submission" date="2019-08" db="EMBL/GenBank/DDBJ databases">
        <title>The genome of the soybean aphid Biotype 1, its phylome, world population structure and adaptation to the North American continent.</title>
        <authorList>
            <person name="Giordano R."/>
            <person name="Donthu R.K."/>
            <person name="Hernandez A.G."/>
            <person name="Wright C.L."/>
            <person name="Zimin A.V."/>
        </authorList>
    </citation>
    <scope>NUCLEOTIDE SEQUENCE [LARGE SCALE GENOMIC DNA]</scope>
    <source>
        <tissue evidence="12">Whole aphids</tissue>
    </source>
</reference>
<dbReference type="InterPro" id="IPR014001">
    <property type="entry name" value="Helicase_ATP-bd"/>
</dbReference>
<evidence type="ECO:0000259" key="11">
    <source>
        <dbReference type="PROSITE" id="PS51195"/>
    </source>
</evidence>
<evidence type="ECO:0000256" key="7">
    <source>
        <dbReference type="ARBA" id="ARBA00047984"/>
    </source>
</evidence>
<dbReference type="SMART" id="SM00487">
    <property type="entry name" value="DEXDc"/>
    <property type="match status" value="1"/>
</dbReference>
<evidence type="ECO:0000256" key="2">
    <source>
        <dbReference type="ARBA" id="ARBA00022741"/>
    </source>
</evidence>
<keyword evidence="13" id="KW-1185">Reference proteome</keyword>
<evidence type="ECO:0000256" key="3">
    <source>
        <dbReference type="ARBA" id="ARBA00022801"/>
    </source>
</evidence>
<feature type="non-terminal residue" evidence="12">
    <location>
        <position position="665"/>
    </location>
</feature>
<evidence type="ECO:0000256" key="5">
    <source>
        <dbReference type="ARBA" id="ARBA00022840"/>
    </source>
</evidence>
<evidence type="ECO:0000313" key="12">
    <source>
        <dbReference type="EMBL" id="KAE9524259.1"/>
    </source>
</evidence>
<dbReference type="InterPro" id="IPR044763">
    <property type="entry name" value="Ded1/Dbp1_DEADc"/>
</dbReference>
<dbReference type="PROSITE" id="PS51195">
    <property type="entry name" value="Q_MOTIF"/>
    <property type="match status" value="1"/>
</dbReference>
<dbReference type="EMBL" id="VYZN01000070">
    <property type="protein sequence ID" value="KAE9524259.1"/>
    <property type="molecule type" value="Genomic_DNA"/>
</dbReference>
<evidence type="ECO:0000256" key="4">
    <source>
        <dbReference type="ARBA" id="ARBA00022806"/>
    </source>
</evidence>
<dbReference type="FunFam" id="3.40.50.300:FF:000008">
    <property type="entry name" value="ATP-dependent RNA helicase RhlB"/>
    <property type="match status" value="1"/>
</dbReference>
<organism evidence="12 13">
    <name type="scientific">Aphis glycines</name>
    <name type="common">Soybean aphid</name>
    <dbReference type="NCBI Taxonomy" id="307491"/>
    <lineage>
        <taxon>Eukaryota</taxon>
        <taxon>Metazoa</taxon>
        <taxon>Ecdysozoa</taxon>
        <taxon>Arthropoda</taxon>
        <taxon>Hexapoda</taxon>
        <taxon>Insecta</taxon>
        <taxon>Pterygota</taxon>
        <taxon>Neoptera</taxon>
        <taxon>Paraneoptera</taxon>
        <taxon>Hemiptera</taxon>
        <taxon>Sternorrhyncha</taxon>
        <taxon>Aphidomorpha</taxon>
        <taxon>Aphidoidea</taxon>
        <taxon>Aphididae</taxon>
        <taxon>Aphidini</taxon>
        <taxon>Aphis</taxon>
        <taxon>Aphis</taxon>
    </lineage>
</organism>
<feature type="domain" description="Helicase ATP-binding" evidence="9">
    <location>
        <begin position="236"/>
        <end position="419"/>
    </location>
</feature>
<dbReference type="SMART" id="SM00490">
    <property type="entry name" value="HELICc"/>
    <property type="match status" value="1"/>
</dbReference>
<dbReference type="Pfam" id="PF00270">
    <property type="entry name" value="DEAD"/>
    <property type="match status" value="1"/>
</dbReference>
<keyword evidence="3" id="KW-0378">Hydrolase</keyword>
<comment type="caution">
    <text evidence="12">The sequence shown here is derived from an EMBL/GenBank/DDBJ whole genome shotgun (WGS) entry which is preliminary data.</text>
</comment>
<evidence type="ECO:0000313" key="13">
    <source>
        <dbReference type="Proteomes" id="UP000475862"/>
    </source>
</evidence>
<evidence type="ECO:0000259" key="9">
    <source>
        <dbReference type="PROSITE" id="PS51192"/>
    </source>
</evidence>
<evidence type="ECO:0000256" key="6">
    <source>
        <dbReference type="ARBA" id="ARBA00022884"/>
    </source>
</evidence>
<dbReference type="GO" id="GO:0003723">
    <property type="term" value="F:RNA binding"/>
    <property type="evidence" value="ECO:0007669"/>
    <property type="project" value="UniProtKB-KW"/>
</dbReference>
<dbReference type="AlphaFoldDB" id="A0A6G0T104"/>
<proteinExistence type="predicted"/>
<keyword evidence="4" id="KW-0347">Helicase</keyword>
<dbReference type="GO" id="GO:0031047">
    <property type="term" value="P:regulatory ncRNA-mediated gene silencing"/>
    <property type="evidence" value="ECO:0007669"/>
    <property type="project" value="UniProtKB-ARBA"/>
</dbReference>
<dbReference type="Pfam" id="PF00271">
    <property type="entry name" value="Helicase_C"/>
    <property type="match status" value="1"/>
</dbReference>
<dbReference type="InterPro" id="IPR011545">
    <property type="entry name" value="DEAD/DEAH_box_helicase_dom"/>
</dbReference>
<dbReference type="InterPro" id="IPR001650">
    <property type="entry name" value="Helicase_C-like"/>
</dbReference>
<feature type="domain" description="DEAD-box RNA helicase Q" evidence="11">
    <location>
        <begin position="205"/>
        <end position="233"/>
    </location>
</feature>
<sequence>MHMTDTVRRTDDCELRLISLLVNPSRRCAKNKRLTTIQLPLKKIFSLNLSNMDSLISKNENISNPRGRGRGFLLKMINQRQSSEKSEKSVILPSSVLPIKNMKNNVENTSNVENMSNVEMTRNVENTNSVENTVVHNQSIIKKSSFQDYDYNNEKPVRSTYIPPELNENDESIYDDGITSGINFEKFNDIEVKVNGKNIPEAIESFETLKNIPEKLMENIKMCKFVKPTPIQKYSIPIILSGKDLMATAQTGSGKTVAYVLPIIIKLLMDPKKLVKDSNHSEPQVVIMAPTRELAVQIKLVVLKLTRHTGISSYVCYGGTLVSYQKNKILEGCHILVATPGRINEFVQHGFITFSSVRFFVLDEVDRMLDVDSKPDIDKILNHFSMPSVMHRQTIMLSATLPDETQHLAKFYLNKNYLFLAVGIISSASQDIKQTFYMVNRLNKRKMLFNILEKDPVGTIVFVKYKWTADFLATYLSEKYIPSTSIHGDRLQDQREIALNDFRINKMNVLVATTVASRGLDIKCVNHVINYDMPQEIEEYVQRIGRTGRLGNRGIATSFFDPDEDYLLVDPLIKTLVSANQEIPYWLVKLRRESLCDDDNDDLNKFGGSDIRMITDSVDDTSFNKNKTRNRNALAHLGGVVHREHVYPQGGEILNGAMSIDFIKM</sequence>
<dbReference type="Gene3D" id="3.40.50.300">
    <property type="entry name" value="P-loop containing nucleotide triphosphate hydrolases"/>
    <property type="match status" value="2"/>
</dbReference>
<gene>
    <name evidence="12" type="ORF">AGLY_015298</name>
</gene>
<evidence type="ECO:0000256" key="8">
    <source>
        <dbReference type="PROSITE-ProRule" id="PRU00552"/>
    </source>
</evidence>
<protein>
    <recommendedName>
        <fullName evidence="1">RNA helicase</fullName>
        <ecNumber evidence="1">3.6.4.13</ecNumber>
    </recommendedName>
</protein>
<accession>A0A6G0T104</accession>
<comment type="catalytic activity">
    <reaction evidence="7">
        <text>ATP + H2O = ADP + phosphate + H(+)</text>
        <dbReference type="Rhea" id="RHEA:13065"/>
        <dbReference type="ChEBI" id="CHEBI:15377"/>
        <dbReference type="ChEBI" id="CHEBI:15378"/>
        <dbReference type="ChEBI" id="CHEBI:30616"/>
        <dbReference type="ChEBI" id="CHEBI:43474"/>
        <dbReference type="ChEBI" id="CHEBI:456216"/>
        <dbReference type="EC" id="3.6.4.13"/>
    </reaction>
</comment>
<dbReference type="CDD" id="cd18787">
    <property type="entry name" value="SF2_C_DEAD"/>
    <property type="match status" value="1"/>
</dbReference>
<dbReference type="GO" id="GO:0016787">
    <property type="term" value="F:hydrolase activity"/>
    <property type="evidence" value="ECO:0007669"/>
    <property type="project" value="UniProtKB-KW"/>
</dbReference>
<dbReference type="Proteomes" id="UP000475862">
    <property type="component" value="Unassembled WGS sequence"/>
</dbReference>